<gene>
    <name evidence="1" type="ORF">BIV24_10195</name>
</gene>
<sequence>MNAIPVLAKFASTGMIGPVHCGASLNEIAAVLGPPWGIGRVSKRRRWPHLFSYGDVELCVCRCRRVTSMSIQTWRDRIELPQPGSKDAVSHPGDLTLAAVTAGLDAIGCPTQPVTHHQPPGQLTLRAEPFGATFTFQAHAVPELLLARVSSWTAVHDCTSPAEDVPDDGFGRSLT</sequence>
<proteinExistence type="predicted"/>
<accession>A0A1S2PN90</accession>
<reference evidence="1 2" key="1">
    <citation type="submission" date="2016-10" db="EMBL/GenBank/DDBJ databases">
        <title>Genome sequence of Streptomyces sp. MUSC 93.</title>
        <authorList>
            <person name="Lee L.-H."/>
            <person name="Ser H.-L."/>
            <person name="Law J.W.-F."/>
        </authorList>
    </citation>
    <scope>NUCLEOTIDE SEQUENCE [LARGE SCALE GENOMIC DNA]</scope>
    <source>
        <strain evidence="1 2">MUSC 93</strain>
    </source>
</reference>
<dbReference type="Proteomes" id="UP000179935">
    <property type="component" value="Unassembled WGS sequence"/>
</dbReference>
<dbReference type="AlphaFoldDB" id="A0A1S2PN90"/>
<organism evidence="1 2">
    <name type="scientific">Streptomyces colonosanans</name>
    <dbReference type="NCBI Taxonomy" id="1428652"/>
    <lineage>
        <taxon>Bacteria</taxon>
        <taxon>Bacillati</taxon>
        <taxon>Actinomycetota</taxon>
        <taxon>Actinomycetes</taxon>
        <taxon>Kitasatosporales</taxon>
        <taxon>Streptomycetaceae</taxon>
        <taxon>Streptomyces</taxon>
    </lineage>
</organism>
<evidence type="ECO:0000313" key="1">
    <source>
        <dbReference type="EMBL" id="OIJ94875.1"/>
    </source>
</evidence>
<protein>
    <submittedName>
        <fullName evidence="1">Uncharacterized protein</fullName>
    </submittedName>
</protein>
<dbReference type="OrthoDB" id="3637795at2"/>
<keyword evidence="2" id="KW-1185">Reference proteome</keyword>
<dbReference type="EMBL" id="MLYP01000026">
    <property type="protein sequence ID" value="OIJ94875.1"/>
    <property type="molecule type" value="Genomic_DNA"/>
</dbReference>
<evidence type="ECO:0000313" key="2">
    <source>
        <dbReference type="Proteomes" id="UP000179935"/>
    </source>
</evidence>
<comment type="caution">
    <text evidence="1">The sequence shown here is derived from an EMBL/GenBank/DDBJ whole genome shotgun (WGS) entry which is preliminary data.</text>
</comment>
<name>A0A1S2PN90_9ACTN</name>
<dbReference type="RefSeq" id="WP_071365906.1">
    <property type="nucleotide sequence ID" value="NZ_MLYP01000026.1"/>
</dbReference>